<organism evidence="2 3">
    <name type="scientific">Vanrija pseudolonga</name>
    <dbReference type="NCBI Taxonomy" id="143232"/>
    <lineage>
        <taxon>Eukaryota</taxon>
        <taxon>Fungi</taxon>
        <taxon>Dikarya</taxon>
        <taxon>Basidiomycota</taxon>
        <taxon>Agaricomycotina</taxon>
        <taxon>Tremellomycetes</taxon>
        <taxon>Trichosporonales</taxon>
        <taxon>Trichosporonaceae</taxon>
        <taxon>Vanrija</taxon>
    </lineage>
</organism>
<evidence type="ECO:0000313" key="2">
    <source>
        <dbReference type="EMBL" id="WOO79823.1"/>
    </source>
</evidence>
<dbReference type="EMBL" id="CP086715">
    <property type="protein sequence ID" value="WOO79823.1"/>
    <property type="molecule type" value="Genomic_DNA"/>
</dbReference>
<gene>
    <name evidence="2" type="ORF">LOC62_02G003338</name>
</gene>
<evidence type="ECO:0000256" key="1">
    <source>
        <dbReference type="SAM" id="SignalP"/>
    </source>
</evidence>
<keyword evidence="1" id="KW-0732">Signal</keyword>
<name>A0AAF0YA52_9TREE</name>
<keyword evidence="3" id="KW-1185">Reference proteome</keyword>
<feature type="chain" id="PRO_5042188956" evidence="1">
    <location>
        <begin position="26"/>
        <end position="107"/>
    </location>
</feature>
<dbReference type="GeneID" id="87806582"/>
<dbReference type="AlphaFoldDB" id="A0AAF0YA52"/>
<evidence type="ECO:0000313" key="3">
    <source>
        <dbReference type="Proteomes" id="UP000827549"/>
    </source>
</evidence>
<sequence length="107" mass="11560">MEASFINTETMKFAVLATLATAAMAVAAPAQLDNADLAARDATPPEGEAVVVPQVARDAAPEPPAANTNNDKKRWVYPYLPWNPPVYRPDRLPTTCPGGYCYPGGWW</sequence>
<protein>
    <submittedName>
        <fullName evidence="2">Uncharacterized protein</fullName>
    </submittedName>
</protein>
<accession>A0AAF0YA52</accession>
<proteinExistence type="predicted"/>
<feature type="signal peptide" evidence="1">
    <location>
        <begin position="1"/>
        <end position="25"/>
    </location>
</feature>
<dbReference type="RefSeq" id="XP_062625855.1">
    <property type="nucleotide sequence ID" value="XM_062769871.1"/>
</dbReference>
<dbReference type="Proteomes" id="UP000827549">
    <property type="component" value="Chromosome 2"/>
</dbReference>
<reference evidence="2" key="1">
    <citation type="submission" date="2023-10" db="EMBL/GenBank/DDBJ databases">
        <authorList>
            <person name="Noh H."/>
        </authorList>
    </citation>
    <scope>NUCLEOTIDE SEQUENCE</scope>
    <source>
        <strain evidence="2">DUCC4014</strain>
    </source>
</reference>